<evidence type="ECO:0000256" key="2">
    <source>
        <dbReference type="SAM" id="Phobius"/>
    </source>
</evidence>
<reference evidence="3" key="1">
    <citation type="submission" date="2022-08" db="EMBL/GenBank/DDBJ databases">
        <authorList>
            <person name="Deng Y."/>
            <person name="Han X.-F."/>
            <person name="Zhang Y.-Q."/>
        </authorList>
    </citation>
    <scope>NUCLEOTIDE SEQUENCE</scope>
    <source>
        <strain evidence="3">CPCC 203386</strain>
    </source>
</reference>
<comment type="caution">
    <text evidence="3">The sequence shown here is derived from an EMBL/GenBank/DDBJ whole genome shotgun (WGS) entry which is preliminary data.</text>
</comment>
<feature type="region of interest" description="Disordered" evidence="1">
    <location>
        <begin position="1"/>
        <end position="29"/>
    </location>
</feature>
<organism evidence="3 4">
    <name type="scientific">Herbiconiux daphne</name>
    <dbReference type="NCBI Taxonomy" id="2970914"/>
    <lineage>
        <taxon>Bacteria</taxon>
        <taxon>Bacillati</taxon>
        <taxon>Actinomycetota</taxon>
        <taxon>Actinomycetes</taxon>
        <taxon>Micrococcales</taxon>
        <taxon>Microbacteriaceae</taxon>
        <taxon>Herbiconiux</taxon>
    </lineage>
</organism>
<proteinExistence type="predicted"/>
<keyword evidence="2" id="KW-0472">Membrane</keyword>
<name>A0ABT2H0Q2_9MICO</name>
<dbReference type="EMBL" id="JANLCJ010000002">
    <property type="protein sequence ID" value="MCS5733514.1"/>
    <property type="molecule type" value="Genomic_DNA"/>
</dbReference>
<feature type="transmembrane region" description="Helical" evidence="2">
    <location>
        <begin position="42"/>
        <end position="62"/>
    </location>
</feature>
<sequence>MSGSGSSSSSSPSPHASPPPAFAAEDRRSAATRRARVRRMRLVYGAATSAIAVWIVVGWVLIGDMARVLVLASAAAFVTVAFSLPYLWPPTPTRKRVGLAAAAGAWVSLLVFVGVWLYPR</sequence>
<feature type="transmembrane region" description="Helical" evidence="2">
    <location>
        <begin position="68"/>
        <end position="87"/>
    </location>
</feature>
<protein>
    <submittedName>
        <fullName evidence="3">Uncharacterized protein</fullName>
    </submittedName>
</protein>
<keyword evidence="4" id="KW-1185">Reference proteome</keyword>
<gene>
    <name evidence="3" type="ORF">N1032_07160</name>
</gene>
<keyword evidence="2" id="KW-1133">Transmembrane helix</keyword>
<feature type="compositionally biased region" description="Low complexity" evidence="1">
    <location>
        <begin position="1"/>
        <end position="14"/>
    </location>
</feature>
<dbReference type="RefSeq" id="WP_259538332.1">
    <property type="nucleotide sequence ID" value="NZ_JANLCJ010000002.1"/>
</dbReference>
<evidence type="ECO:0000313" key="4">
    <source>
        <dbReference type="Proteomes" id="UP001165586"/>
    </source>
</evidence>
<dbReference type="Proteomes" id="UP001165586">
    <property type="component" value="Unassembled WGS sequence"/>
</dbReference>
<keyword evidence="2" id="KW-0812">Transmembrane</keyword>
<evidence type="ECO:0000313" key="3">
    <source>
        <dbReference type="EMBL" id="MCS5733514.1"/>
    </source>
</evidence>
<accession>A0ABT2H0Q2</accession>
<feature type="transmembrane region" description="Helical" evidence="2">
    <location>
        <begin position="99"/>
        <end position="118"/>
    </location>
</feature>
<evidence type="ECO:0000256" key="1">
    <source>
        <dbReference type="SAM" id="MobiDB-lite"/>
    </source>
</evidence>